<protein>
    <submittedName>
        <fullName evidence="1">Uncharacterized protein</fullName>
    </submittedName>
</protein>
<reference evidence="2" key="1">
    <citation type="journal article" date="2014" name="Nat. Commun.">
        <title>Genomic adaptations of the halophilic Dead Sea filamentous fungus Eurotium rubrum.</title>
        <authorList>
            <person name="Kis-Papo T."/>
            <person name="Weig A.R."/>
            <person name="Riley R."/>
            <person name="Persoh D."/>
            <person name="Salamov A."/>
            <person name="Sun H."/>
            <person name="Lipzen A."/>
            <person name="Wasser S.P."/>
            <person name="Rambold G."/>
            <person name="Grigoriev I.V."/>
            <person name="Nevo E."/>
        </authorList>
    </citation>
    <scope>NUCLEOTIDE SEQUENCE [LARGE SCALE GENOMIC DNA]</scope>
    <source>
        <strain evidence="2">CBS 135680</strain>
    </source>
</reference>
<dbReference type="AlphaFoldDB" id="A0A017SSA1"/>
<keyword evidence="2" id="KW-1185">Reference proteome</keyword>
<proteinExistence type="predicted"/>
<organism evidence="1 2">
    <name type="scientific">Aspergillus ruber (strain CBS 135680)</name>
    <dbReference type="NCBI Taxonomy" id="1388766"/>
    <lineage>
        <taxon>Eukaryota</taxon>
        <taxon>Fungi</taxon>
        <taxon>Dikarya</taxon>
        <taxon>Ascomycota</taxon>
        <taxon>Pezizomycotina</taxon>
        <taxon>Eurotiomycetes</taxon>
        <taxon>Eurotiomycetidae</taxon>
        <taxon>Eurotiales</taxon>
        <taxon>Aspergillaceae</taxon>
        <taxon>Aspergillus</taxon>
        <taxon>Aspergillus subgen. Aspergillus</taxon>
    </lineage>
</organism>
<accession>A0A017SSA1</accession>
<sequence length="106" mass="11913">MRLLQLSHQSIHKSPFPTTAQHIDSATYDLGWDGLRTTAIPDIIGLPLLGYSLFLINATNSTKVKSFICSMCQHLCPSCMSSITTQPKRYTRLDYGYSLSGHYCPW</sequence>
<gene>
    <name evidence="1" type="ORF">EURHEDRAFT_408394</name>
</gene>
<name>A0A017SSA1_ASPRC</name>
<dbReference type="GeneID" id="63695942"/>
<dbReference type="STRING" id="1388766.A0A017SSA1"/>
<evidence type="ECO:0000313" key="1">
    <source>
        <dbReference type="EMBL" id="EYE99140.1"/>
    </source>
</evidence>
<evidence type="ECO:0000313" key="2">
    <source>
        <dbReference type="Proteomes" id="UP000019804"/>
    </source>
</evidence>
<dbReference type="HOGENOM" id="CLU_2222693_0_0_1"/>
<dbReference type="Proteomes" id="UP000019804">
    <property type="component" value="Unassembled WGS sequence"/>
</dbReference>
<dbReference type="EMBL" id="KK088412">
    <property type="protein sequence ID" value="EYE99140.1"/>
    <property type="molecule type" value="Genomic_DNA"/>
</dbReference>
<dbReference type="RefSeq" id="XP_040642828.1">
    <property type="nucleotide sequence ID" value="XM_040780818.1"/>
</dbReference>